<keyword evidence="8 9" id="KW-0342">GTP-binding</keyword>
<gene>
    <name evidence="9 15" type="primary">obg</name>
    <name evidence="13" type="synonym">cgtA</name>
    <name evidence="13" type="synonym">obgE</name>
    <name evidence="13" type="synonym">yhbZ</name>
    <name evidence="14" type="ORF">NCTC8181_01850</name>
    <name evidence="15" type="ORF">NCTC8185_01693</name>
    <name evidence="16" type="ORF">NCTC9828_01047</name>
    <name evidence="13" type="ORF">WA04_02180</name>
</gene>
<keyword evidence="7 9" id="KW-0460">Magnesium</keyword>
<dbReference type="GO" id="GO:0005737">
    <property type="term" value="C:cytoplasm"/>
    <property type="evidence" value="ECO:0007669"/>
    <property type="project" value="UniProtKB-SubCell"/>
</dbReference>
<dbReference type="Pfam" id="PF01018">
    <property type="entry name" value="GTP1_OBG"/>
    <property type="match status" value="1"/>
</dbReference>
<dbReference type="Gene3D" id="3.30.300.350">
    <property type="entry name" value="GTP-binding protein OBG, C-terminal domain"/>
    <property type="match status" value="1"/>
</dbReference>
<reference evidence="13 17" key="1">
    <citation type="journal article" date="2015" name="PLoS ONE">
        <title>Genomic analysis reveals the molecular basis for capsule loss in the group B streptococcus population.</title>
        <authorList>
            <consortium name="DEVANI Consortium"/>
            <person name="Rosini R."/>
            <person name="Campisi E."/>
            <person name="De Chiara M."/>
            <person name="Tettelin H."/>
            <person name="Rinaudo D."/>
            <person name="Toniolo C."/>
            <person name="Metruccio M."/>
            <person name="Guidotti S."/>
            <person name="Sorensen U.B."/>
            <person name="Kilian M."/>
            <person name="Ramirez M."/>
            <person name="Janulczyk R."/>
            <person name="Donati C."/>
            <person name="Grandi G."/>
            <person name="Margarit I."/>
        </authorList>
    </citation>
    <scope>NUCLEOTIDE SEQUENCE [LARGE SCALE GENOMIC DNA]</scope>
    <source>
        <strain evidence="13 17">DK-B-USS-215</strain>
    </source>
</reference>
<dbReference type="NCBIfam" id="TIGR03595">
    <property type="entry name" value="Obg_CgtA_exten"/>
    <property type="match status" value="1"/>
</dbReference>
<dbReference type="FunFam" id="3.40.50.300:FF:000515">
    <property type="entry name" value="GTPase Obg"/>
    <property type="match status" value="1"/>
</dbReference>
<dbReference type="InterPro" id="IPR015349">
    <property type="entry name" value="OCT_dom"/>
</dbReference>
<evidence type="ECO:0000256" key="1">
    <source>
        <dbReference type="ARBA" id="ARBA00001946"/>
    </source>
</evidence>
<dbReference type="EMBL" id="UAVB01000001">
    <property type="protein sequence ID" value="SQA18799.1"/>
    <property type="molecule type" value="Genomic_DNA"/>
</dbReference>
<comment type="cofactor">
    <cofactor evidence="1 9">
        <name>Mg(2+)</name>
        <dbReference type="ChEBI" id="CHEBI:18420"/>
    </cofactor>
</comment>
<keyword evidence="3 9" id="KW-0963">Cytoplasm</keyword>
<evidence type="ECO:0000256" key="6">
    <source>
        <dbReference type="ARBA" id="ARBA00022801"/>
    </source>
</evidence>
<evidence type="ECO:0000313" key="19">
    <source>
        <dbReference type="Proteomes" id="UP000254076"/>
    </source>
</evidence>
<dbReference type="NCBIfam" id="NF008954">
    <property type="entry name" value="PRK12296.1"/>
    <property type="match status" value="1"/>
</dbReference>
<comment type="subcellular location">
    <subcellularLocation>
        <location evidence="9">Cytoplasm</location>
    </subcellularLocation>
</comment>
<dbReference type="RefSeq" id="WP_000061658.1">
    <property type="nucleotide sequence ID" value="NZ_CAACXY010000016.1"/>
</dbReference>
<feature type="binding site" evidence="9">
    <location>
        <position position="174"/>
    </location>
    <ligand>
        <name>Mg(2+)</name>
        <dbReference type="ChEBI" id="CHEBI:18420"/>
    </ligand>
</feature>
<evidence type="ECO:0000313" key="16">
    <source>
        <dbReference type="EMBL" id="SUN28787.1"/>
    </source>
</evidence>
<evidence type="ECO:0000259" key="11">
    <source>
        <dbReference type="PROSITE" id="PS51881"/>
    </source>
</evidence>
<dbReference type="EC" id="3.6.5.-" evidence="9"/>
<evidence type="ECO:0000256" key="3">
    <source>
        <dbReference type="ARBA" id="ARBA00022490"/>
    </source>
</evidence>
<evidence type="ECO:0000256" key="5">
    <source>
        <dbReference type="ARBA" id="ARBA00022741"/>
    </source>
</evidence>
<evidence type="ECO:0000313" key="14">
    <source>
        <dbReference type="EMBL" id="SQA18799.1"/>
    </source>
</evidence>
<dbReference type="HAMAP" id="MF_01454">
    <property type="entry name" value="GTPase_Obg"/>
    <property type="match status" value="1"/>
</dbReference>
<dbReference type="PROSITE" id="PS00905">
    <property type="entry name" value="GTP1_OBG"/>
    <property type="match status" value="1"/>
</dbReference>
<dbReference type="InterPro" id="IPR027417">
    <property type="entry name" value="P-loop_NTPase"/>
</dbReference>
<dbReference type="GO" id="GO:0042254">
    <property type="term" value="P:ribosome biogenesis"/>
    <property type="evidence" value="ECO:0007669"/>
    <property type="project" value="UniProtKB-UniRule"/>
</dbReference>
<dbReference type="AlphaFoldDB" id="A0A0H1UC73"/>
<protein>
    <recommendedName>
        <fullName evidence="9">GTPase Obg</fullName>
        <ecNumber evidence="9">3.6.5.-</ecNumber>
    </recommendedName>
    <alternativeName>
        <fullName evidence="9">GTP-binding protein Obg</fullName>
    </alternativeName>
</protein>
<dbReference type="GO" id="GO:0000287">
    <property type="term" value="F:magnesium ion binding"/>
    <property type="evidence" value="ECO:0007669"/>
    <property type="project" value="InterPro"/>
</dbReference>
<keyword evidence="5 9" id="KW-0547">Nucleotide-binding</keyword>
<dbReference type="Gene3D" id="2.70.210.12">
    <property type="entry name" value="GTP1/OBG domain"/>
    <property type="match status" value="1"/>
</dbReference>
<accession>A0A0H1UC73</accession>
<reference evidence="18 19" key="2">
    <citation type="submission" date="2018-06" db="EMBL/GenBank/DDBJ databases">
        <authorList>
            <consortium name="Pathogen Informatics"/>
            <person name="Doyle S."/>
        </authorList>
    </citation>
    <scope>NUCLEOTIDE SEQUENCE [LARGE SCALE GENOMIC DNA]</scope>
    <source>
        <strain evidence="14 18">NCTC8181</strain>
        <strain evidence="15 19">NCTC8185</strain>
        <strain evidence="16 20">NCTC9828</strain>
    </source>
</reference>
<dbReference type="EMBL" id="LBKL01000030">
    <property type="protein sequence ID" value="KLL43031.1"/>
    <property type="molecule type" value="Genomic_DNA"/>
</dbReference>
<dbReference type="InterPro" id="IPR006073">
    <property type="entry name" value="GTP-bd"/>
</dbReference>
<dbReference type="InterPro" id="IPR006169">
    <property type="entry name" value="GTP1_OBG_dom"/>
</dbReference>
<evidence type="ECO:0000256" key="9">
    <source>
        <dbReference type="HAMAP-Rule" id="MF_01454"/>
    </source>
</evidence>
<feature type="binding site" evidence="9">
    <location>
        <begin position="167"/>
        <end position="174"/>
    </location>
    <ligand>
        <name>GTP</name>
        <dbReference type="ChEBI" id="CHEBI:37565"/>
    </ligand>
</feature>
<evidence type="ECO:0000256" key="4">
    <source>
        <dbReference type="ARBA" id="ARBA00022723"/>
    </source>
</evidence>
<dbReference type="InterPro" id="IPR031167">
    <property type="entry name" value="G_OBG"/>
</dbReference>
<feature type="domain" description="OCT" evidence="11">
    <location>
        <begin position="359"/>
        <end position="437"/>
    </location>
</feature>
<name>A0A0H1UC73_STRAG</name>
<dbReference type="InterPro" id="IPR036346">
    <property type="entry name" value="GTP-bd_prot_GTP1/OBG_C_sf"/>
</dbReference>
<evidence type="ECO:0000313" key="20">
    <source>
        <dbReference type="Proteomes" id="UP000255140"/>
    </source>
</evidence>
<dbReference type="SUPFAM" id="SSF82051">
    <property type="entry name" value="Obg GTP-binding protein N-terminal domain"/>
    <property type="match status" value="1"/>
</dbReference>
<dbReference type="PRINTS" id="PR00326">
    <property type="entry name" value="GTP1OBG"/>
</dbReference>
<feature type="binding site" evidence="9">
    <location>
        <position position="194"/>
    </location>
    <ligand>
        <name>Mg(2+)</name>
        <dbReference type="ChEBI" id="CHEBI:18420"/>
    </ligand>
</feature>
<dbReference type="InterPro" id="IPR036726">
    <property type="entry name" value="GTP1_OBG_dom_sf"/>
</dbReference>
<dbReference type="Pfam" id="PF01926">
    <property type="entry name" value="MMR_HSR1"/>
    <property type="match status" value="1"/>
</dbReference>
<dbReference type="PANTHER" id="PTHR11702:SF31">
    <property type="entry name" value="MITOCHONDRIAL RIBOSOME-ASSOCIATED GTPASE 2"/>
    <property type="match status" value="1"/>
</dbReference>
<dbReference type="NCBIfam" id="TIGR02729">
    <property type="entry name" value="Obg_CgtA"/>
    <property type="match status" value="1"/>
</dbReference>
<dbReference type="NCBIfam" id="NF008956">
    <property type="entry name" value="PRK12299.1"/>
    <property type="match status" value="1"/>
</dbReference>
<dbReference type="PROSITE" id="PS51881">
    <property type="entry name" value="OCT"/>
    <property type="match status" value="1"/>
</dbReference>
<dbReference type="InterPro" id="IPR045086">
    <property type="entry name" value="OBG_GTPase"/>
</dbReference>
<dbReference type="Proteomes" id="UP000035346">
    <property type="component" value="Unassembled WGS sequence"/>
</dbReference>
<feature type="binding site" evidence="9">
    <location>
        <begin position="192"/>
        <end position="196"/>
    </location>
    <ligand>
        <name>GTP</name>
        <dbReference type="ChEBI" id="CHEBI:37565"/>
    </ligand>
</feature>
<dbReference type="GO" id="GO:0005525">
    <property type="term" value="F:GTP binding"/>
    <property type="evidence" value="ECO:0007669"/>
    <property type="project" value="UniProtKB-UniRule"/>
</dbReference>
<feature type="binding site" evidence="9">
    <location>
        <begin position="284"/>
        <end position="287"/>
    </location>
    <ligand>
        <name>GTP</name>
        <dbReference type="ChEBI" id="CHEBI:37565"/>
    </ligand>
</feature>
<dbReference type="Proteomes" id="UP000250200">
    <property type="component" value="Unassembled WGS sequence"/>
</dbReference>
<dbReference type="PIRSF" id="PIRSF002401">
    <property type="entry name" value="GTP_bd_Obg/CgtA"/>
    <property type="match status" value="1"/>
</dbReference>
<dbReference type="NCBIfam" id="TIGR00231">
    <property type="entry name" value="small_GTP"/>
    <property type="match status" value="1"/>
</dbReference>
<evidence type="ECO:0000256" key="8">
    <source>
        <dbReference type="ARBA" id="ARBA00023134"/>
    </source>
</evidence>
<evidence type="ECO:0000313" key="18">
    <source>
        <dbReference type="Proteomes" id="UP000250200"/>
    </source>
</evidence>
<evidence type="ECO:0000313" key="17">
    <source>
        <dbReference type="Proteomes" id="UP000035346"/>
    </source>
</evidence>
<evidence type="ECO:0000256" key="2">
    <source>
        <dbReference type="ARBA" id="ARBA00007699"/>
    </source>
</evidence>
<evidence type="ECO:0000256" key="7">
    <source>
        <dbReference type="ARBA" id="ARBA00022842"/>
    </source>
</evidence>
<dbReference type="Proteomes" id="UP000255140">
    <property type="component" value="Unassembled WGS sequence"/>
</dbReference>
<feature type="domain" description="Obg" evidence="12">
    <location>
        <begin position="2"/>
        <end position="160"/>
    </location>
</feature>
<feature type="binding site" evidence="9">
    <location>
        <begin position="319"/>
        <end position="321"/>
    </location>
    <ligand>
        <name>GTP</name>
        <dbReference type="ChEBI" id="CHEBI:37565"/>
    </ligand>
</feature>
<evidence type="ECO:0000259" key="10">
    <source>
        <dbReference type="PROSITE" id="PS51710"/>
    </source>
</evidence>
<comment type="function">
    <text evidence="9">An essential GTPase which binds GTP, GDP and possibly (p)ppGpp with moderate affinity, with high nucleotide exchange rates and a fairly low GTP hydrolysis rate. Plays a role in control of the cell cycle, stress response, ribosome biogenesis and in those bacteria that undergo differentiation, in morphogenesis control.</text>
</comment>
<dbReference type="PANTHER" id="PTHR11702">
    <property type="entry name" value="DEVELOPMENTALLY REGULATED GTP-BINDING PROTEIN-RELATED"/>
    <property type="match status" value="1"/>
</dbReference>
<evidence type="ECO:0000313" key="15">
    <source>
        <dbReference type="EMBL" id="SUN14410.1"/>
    </source>
</evidence>
<dbReference type="PROSITE" id="PS51710">
    <property type="entry name" value="G_OBG"/>
    <property type="match status" value="1"/>
</dbReference>
<dbReference type="SUPFAM" id="SSF102741">
    <property type="entry name" value="Obg GTP-binding protein C-terminal domain"/>
    <property type="match status" value="1"/>
</dbReference>
<dbReference type="CDD" id="cd01898">
    <property type="entry name" value="Obg"/>
    <property type="match status" value="1"/>
</dbReference>
<keyword evidence="6 9" id="KW-0378">Hydrolase</keyword>
<evidence type="ECO:0000259" key="12">
    <source>
        <dbReference type="PROSITE" id="PS51883"/>
    </source>
</evidence>
<dbReference type="SUPFAM" id="SSF52540">
    <property type="entry name" value="P-loop containing nucleoside triphosphate hydrolases"/>
    <property type="match status" value="1"/>
</dbReference>
<proteinExistence type="inferred from homology"/>
<sequence length="437" mass="48391">MSMFLDTAKISVKAGRGGDGMVAFRREKYVPNGGPWGGDGGKGGSVIFKVNEGLRTLMDFRYNRNFKAKAGEKGMTKGMHGRGAEDLIVSLPPGTTVRDANTGKVITDLVEHDQEFVVARGGRGGRGNIRFATPRNPAPEIAENGEPGEERELQLELKILADVGLVGFPSVGKSTLLSVVSAAKPKIGAYHFTTIVPNLGMVRTKSGDSFAMADLPGLIEGASQGVGLGTQFLRHIERTRVILHVIDMSASEGRDPYDDYVSINNELETYNLRLMERPQIIVANKMDMPDSEENLAAFKEKLAANYDEFDDIPMIFPISSLAHQGLENLMDATAELLANTEEFLLYDETDMQEDEAYYGFNEDERPFEITRDDDATWVLYGDKLEKLFVMTNMERDESIMKFARQLRGMGVDEALRERGAKDGDIVRIGNFEFEFVD</sequence>
<dbReference type="InterPro" id="IPR014100">
    <property type="entry name" value="GTP-bd_Obg/CgtA"/>
</dbReference>
<comment type="similarity">
    <text evidence="2 9">Belongs to the TRAFAC class OBG-HflX-like GTPase superfamily. OBG GTPase family.</text>
</comment>
<dbReference type="PROSITE" id="PS51883">
    <property type="entry name" value="OBG"/>
    <property type="match status" value="1"/>
</dbReference>
<dbReference type="InterPro" id="IPR005225">
    <property type="entry name" value="Small_GTP-bd"/>
</dbReference>
<dbReference type="FunFam" id="2.70.210.12:FF:000001">
    <property type="entry name" value="GTPase Obg"/>
    <property type="match status" value="1"/>
</dbReference>
<dbReference type="Pfam" id="PF09269">
    <property type="entry name" value="DUF1967"/>
    <property type="match status" value="1"/>
</dbReference>
<organism evidence="15 19">
    <name type="scientific">Streptococcus agalactiae</name>
    <dbReference type="NCBI Taxonomy" id="1311"/>
    <lineage>
        <taxon>Bacteria</taxon>
        <taxon>Bacillati</taxon>
        <taxon>Bacillota</taxon>
        <taxon>Bacilli</taxon>
        <taxon>Lactobacillales</taxon>
        <taxon>Streptococcaceae</taxon>
        <taxon>Streptococcus</taxon>
    </lineage>
</organism>
<dbReference type="Proteomes" id="UP000254076">
    <property type="component" value="Unassembled WGS sequence"/>
</dbReference>
<dbReference type="InterPro" id="IPR006074">
    <property type="entry name" value="GTP1-OBG_CS"/>
</dbReference>
<keyword evidence="4 9" id="KW-0479">Metal-binding</keyword>
<feature type="binding site" evidence="9">
    <location>
        <begin position="214"/>
        <end position="217"/>
    </location>
    <ligand>
        <name>GTP</name>
        <dbReference type="ChEBI" id="CHEBI:37565"/>
    </ligand>
</feature>
<dbReference type="EMBL" id="UHEW01000005">
    <property type="protein sequence ID" value="SUN28787.1"/>
    <property type="molecule type" value="Genomic_DNA"/>
</dbReference>
<comment type="caution">
    <text evidence="15">The sequence shown here is derived from an EMBL/GenBank/DDBJ whole genome shotgun (WGS) entry which is preliminary data.</text>
</comment>
<evidence type="ECO:0000313" key="13">
    <source>
        <dbReference type="EMBL" id="KLL43031.1"/>
    </source>
</evidence>
<dbReference type="EMBL" id="UHEQ01000004">
    <property type="protein sequence ID" value="SUN14410.1"/>
    <property type="molecule type" value="Genomic_DNA"/>
</dbReference>
<dbReference type="Gene3D" id="3.40.50.300">
    <property type="entry name" value="P-loop containing nucleotide triphosphate hydrolases"/>
    <property type="match status" value="1"/>
</dbReference>
<dbReference type="NCBIfam" id="NF008955">
    <property type="entry name" value="PRK12297.1"/>
    <property type="match status" value="1"/>
</dbReference>
<feature type="domain" description="OBG-type G" evidence="10">
    <location>
        <begin position="161"/>
        <end position="338"/>
    </location>
</feature>
<dbReference type="GO" id="GO:0003924">
    <property type="term" value="F:GTPase activity"/>
    <property type="evidence" value="ECO:0007669"/>
    <property type="project" value="UniProtKB-UniRule"/>
</dbReference>
<comment type="subunit">
    <text evidence="9">Monomer.</text>
</comment>